<sequence>MRRSVTVAAAVIHPQDETSSGRRPQIVNQLSQQLHPQADGGAAAPIPPPQQHHSQVGVGAAANIPQEEGDSTASTSAMLRDSPPPYPYPHDRLADTVASRVNFTAVFLTATEAGSLIDDLEGEENTVYYQQHGPPRYPNSTDVDVGTITTNIEGNSAEEEITRGPGQIPDKGTVTPVTSLDICPESARITGARISNSKVVSTNGETTTTVTYHNRVTRTSTTSLTLKVDNALSTNVFIDMQSNSPDKEKTFSKWQQ</sequence>
<evidence type="ECO:0000256" key="1">
    <source>
        <dbReference type="SAM" id="MobiDB-lite"/>
    </source>
</evidence>
<dbReference type="EMBL" id="CM012454">
    <property type="protein sequence ID" value="RVE60206.1"/>
    <property type="molecule type" value="Genomic_DNA"/>
</dbReference>
<evidence type="ECO:0000313" key="3">
    <source>
        <dbReference type="Proteomes" id="UP000283210"/>
    </source>
</evidence>
<accession>A0A3S2NZ54</accession>
<protein>
    <submittedName>
        <fullName evidence="2">Uncharacterized protein</fullName>
    </submittedName>
</protein>
<dbReference type="AlphaFoldDB" id="A0A3S2NZ54"/>
<gene>
    <name evidence="2" type="ORF">OJAV_G00178490</name>
</gene>
<reference evidence="2 3" key="1">
    <citation type="submission" date="2018-11" db="EMBL/GenBank/DDBJ databases">
        <authorList>
            <person name="Lopez-Roques C."/>
            <person name="Donnadieu C."/>
            <person name="Bouchez O."/>
            <person name="Klopp C."/>
            <person name="Cabau C."/>
            <person name="Zahm M."/>
        </authorList>
    </citation>
    <scope>NUCLEOTIDE SEQUENCE [LARGE SCALE GENOMIC DNA]</scope>
    <source>
        <strain evidence="2">RS831</strain>
        <tissue evidence="2">Whole body</tissue>
    </source>
</reference>
<proteinExistence type="predicted"/>
<feature type="compositionally biased region" description="Polar residues" evidence="1">
    <location>
        <begin position="21"/>
        <end position="35"/>
    </location>
</feature>
<dbReference type="Proteomes" id="UP000283210">
    <property type="component" value="Chromosome 18"/>
</dbReference>
<reference evidence="2 3" key="2">
    <citation type="submission" date="2019-01" db="EMBL/GenBank/DDBJ databases">
        <title>A chromosome length genome reference of the Java medaka (oryzias javanicus).</title>
        <authorList>
            <person name="Herpin A."/>
            <person name="Takehana Y."/>
            <person name="Naruse K."/>
            <person name="Ansai S."/>
            <person name="Kawaguchi M."/>
        </authorList>
    </citation>
    <scope>NUCLEOTIDE SEQUENCE [LARGE SCALE GENOMIC DNA]</scope>
    <source>
        <strain evidence="2">RS831</strain>
        <tissue evidence="2">Whole body</tissue>
    </source>
</reference>
<feature type="region of interest" description="Disordered" evidence="1">
    <location>
        <begin position="1"/>
        <end position="89"/>
    </location>
</feature>
<keyword evidence="3" id="KW-1185">Reference proteome</keyword>
<organism evidence="2 3">
    <name type="scientific">Oryzias javanicus</name>
    <name type="common">Javanese ricefish</name>
    <name type="synonym">Aplocheilus javanicus</name>
    <dbReference type="NCBI Taxonomy" id="123683"/>
    <lineage>
        <taxon>Eukaryota</taxon>
        <taxon>Metazoa</taxon>
        <taxon>Chordata</taxon>
        <taxon>Craniata</taxon>
        <taxon>Vertebrata</taxon>
        <taxon>Euteleostomi</taxon>
        <taxon>Actinopterygii</taxon>
        <taxon>Neopterygii</taxon>
        <taxon>Teleostei</taxon>
        <taxon>Neoteleostei</taxon>
        <taxon>Acanthomorphata</taxon>
        <taxon>Ovalentaria</taxon>
        <taxon>Atherinomorphae</taxon>
        <taxon>Beloniformes</taxon>
        <taxon>Adrianichthyidae</taxon>
        <taxon>Oryziinae</taxon>
        <taxon>Oryzias</taxon>
    </lineage>
</organism>
<name>A0A3S2NZ54_ORYJA</name>
<evidence type="ECO:0000313" key="2">
    <source>
        <dbReference type="EMBL" id="RVE60206.1"/>
    </source>
</evidence>